<dbReference type="EMBL" id="LR590484">
    <property type="protein sequence ID" value="VTR28837.1"/>
    <property type="molecule type" value="Genomic_DNA"/>
</dbReference>
<organism evidence="3 4">
    <name type="scientific">Sphingobacterium thalpophilum</name>
    <dbReference type="NCBI Taxonomy" id="259"/>
    <lineage>
        <taxon>Bacteria</taxon>
        <taxon>Pseudomonadati</taxon>
        <taxon>Bacteroidota</taxon>
        <taxon>Sphingobacteriia</taxon>
        <taxon>Sphingobacteriales</taxon>
        <taxon>Sphingobacteriaceae</taxon>
        <taxon>Sphingobacterium</taxon>
    </lineage>
</organism>
<reference evidence="3 4" key="1">
    <citation type="submission" date="2019-05" db="EMBL/GenBank/DDBJ databases">
        <authorList>
            <consortium name="Pathogen Informatics"/>
        </authorList>
    </citation>
    <scope>NUCLEOTIDE SEQUENCE [LARGE SCALE GENOMIC DNA]</scope>
    <source>
        <strain evidence="3 4">NCTC11429</strain>
    </source>
</reference>
<dbReference type="SUPFAM" id="SSF48452">
    <property type="entry name" value="TPR-like"/>
    <property type="match status" value="1"/>
</dbReference>
<dbReference type="SUPFAM" id="SSF46894">
    <property type="entry name" value="C-terminal effector domain of the bipartite response regulators"/>
    <property type="match status" value="1"/>
</dbReference>
<dbReference type="STRING" id="1123265.GCA_000686625_03321"/>
<dbReference type="KEGG" id="stha:NCTC11429_00288"/>
<keyword evidence="2" id="KW-1133">Transmembrane helix</keyword>
<sequence length="577" mass="67076">MKIYVIHSLVFLILSVVSSCIAVGQSVSQIKQIEAPVRRLEAVLQLPVNFGTDTARLRKAWEPILALAISEADVRLKWAYYMRMADGYSIAFDDVNPASDACYRLAEQLLHGSEQTELQMLGYVRQGYYNYVYRKVKEAFPFFLRANDLKAKINIHNLPLVVKHYQFIANFYSYIGDQRSAVQYLKDALPFSKAASRPRIDLINAIAVYLAKDSINDQARSYFKKAMQEARLAKDSVWIGIISGNLGEQAWKAGDRLKAIALMEQNIDLSTRYNESKDAMRANLNLARWYVVLSEWQLAQKYVAAGAQLLEEKPYYLQYRMDVAKLRSDIARGLGQQTEELKQLRLYLLLKDSLETRINDKAIQKAIWQRETERYDRAIRDTEEKRLQTKRIYQFLAVFLLLMFVIVLLLINRSKTKIKMQHAIVEKDRLTLTYEKQLVDQELSILRNSLEEFTETIKKNDTLIQQLRQEIEIASQRDPEYIAQISDTLSNMLQSHIMTDERWLKFKHVFDKVYPRYLTQMKETYPRITDNDLRILALQKLGLNNSSMSELLCVSAEAIKKAKQRLKKKMEVEAKKG</sequence>
<evidence type="ECO:0000256" key="2">
    <source>
        <dbReference type="SAM" id="Phobius"/>
    </source>
</evidence>
<dbReference type="GO" id="GO:0006355">
    <property type="term" value="P:regulation of DNA-templated transcription"/>
    <property type="evidence" value="ECO:0007669"/>
    <property type="project" value="InterPro"/>
</dbReference>
<evidence type="ECO:0000313" key="3">
    <source>
        <dbReference type="EMBL" id="VTR28837.1"/>
    </source>
</evidence>
<evidence type="ECO:0000313" key="4">
    <source>
        <dbReference type="Proteomes" id="UP000308196"/>
    </source>
</evidence>
<keyword evidence="1" id="KW-0175">Coiled coil</keyword>
<dbReference type="GeneID" id="78461108"/>
<dbReference type="GO" id="GO:0003677">
    <property type="term" value="F:DNA binding"/>
    <property type="evidence" value="ECO:0007669"/>
    <property type="project" value="InterPro"/>
</dbReference>
<gene>
    <name evidence="3" type="ORF">NCTC11429_00288</name>
</gene>
<keyword evidence="2" id="KW-0472">Membrane</keyword>
<dbReference type="AlphaFoldDB" id="A0A4U9U9B5"/>
<feature type="coiled-coil region" evidence="1">
    <location>
        <begin position="450"/>
        <end position="477"/>
    </location>
</feature>
<dbReference type="InterPro" id="IPR011990">
    <property type="entry name" value="TPR-like_helical_dom_sf"/>
</dbReference>
<dbReference type="PROSITE" id="PS51257">
    <property type="entry name" value="PROKAR_LIPOPROTEIN"/>
    <property type="match status" value="1"/>
</dbReference>
<dbReference type="InterPro" id="IPR016032">
    <property type="entry name" value="Sig_transdc_resp-reg_C-effctor"/>
</dbReference>
<keyword evidence="2" id="KW-0812">Transmembrane</keyword>
<dbReference type="Proteomes" id="UP000308196">
    <property type="component" value="Chromosome"/>
</dbReference>
<accession>A0A4U9U9B5</accession>
<evidence type="ECO:0000256" key="1">
    <source>
        <dbReference type="SAM" id="Coils"/>
    </source>
</evidence>
<proteinExistence type="predicted"/>
<name>A0A4U9U9B5_9SPHI</name>
<feature type="transmembrane region" description="Helical" evidence="2">
    <location>
        <begin position="392"/>
        <end position="411"/>
    </location>
</feature>
<dbReference type="Gene3D" id="1.25.40.10">
    <property type="entry name" value="Tetratricopeptide repeat domain"/>
    <property type="match status" value="1"/>
</dbReference>
<protein>
    <submittedName>
        <fullName evidence="3">ATP-dependent transcriptional regulator</fullName>
    </submittedName>
</protein>
<dbReference type="RefSeq" id="WP_028070097.1">
    <property type="nucleotide sequence ID" value="NZ_LR590484.1"/>
</dbReference>